<feature type="domain" description="Fumarylacetoacetase-like C-terminal" evidence="3">
    <location>
        <begin position="89"/>
        <end position="300"/>
    </location>
</feature>
<dbReference type="Gene3D" id="3.90.850.10">
    <property type="entry name" value="Fumarylacetoacetase-like, C-terminal domain"/>
    <property type="match status" value="1"/>
</dbReference>
<dbReference type="FunFam" id="3.90.850.10:FF:000002">
    <property type="entry name" value="2-hydroxyhepta-2,4-diene-1,7-dioate isomerase"/>
    <property type="match status" value="1"/>
</dbReference>
<organism evidence="4 5">
    <name type="scientific">Peptoclostridium litorale DSM 5388</name>
    <dbReference type="NCBI Taxonomy" id="1121324"/>
    <lineage>
        <taxon>Bacteria</taxon>
        <taxon>Bacillati</taxon>
        <taxon>Bacillota</taxon>
        <taxon>Clostridia</taxon>
        <taxon>Peptostreptococcales</taxon>
        <taxon>Peptoclostridiaceae</taxon>
        <taxon>Peptoclostridium</taxon>
    </lineage>
</organism>
<dbReference type="RefSeq" id="WP_038266799.1">
    <property type="nucleotide sequence ID" value="NZ_FSRH01000021.1"/>
</dbReference>
<evidence type="ECO:0000256" key="1">
    <source>
        <dbReference type="ARBA" id="ARBA00010211"/>
    </source>
</evidence>
<dbReference type="Proteomes" id="UP000027946">
    <property type="component" value="Unassembled WGS sequence"/>
</dbReference>
<evidence type="ECO:0000259" key="3">
    <source>
        <dbReference type="Pfam" id="PF01557"/>
    </source>
</evidence>
<gene>
    <name evidence="4" type="ORF">CLIT_17c00170</name>
</gene>
<dbReference type="InterPro" id="IPR011234">
    <property type="entry name" value="Fumarylacetoacetase-like_C"/>
</dbReference>
<dbReference type="PANTHER" id="PTHR42796:SF4">
    <property type="entry name" value="FUMARYLACETOACETATE HYDROLASE DOMAIN-CONTAINING PROTEIN 2A"/>
    <property type="match status" value="1"/>
</dbReference>
<evidence type="ECO:0000313" key="5">
    <source>
        <dbReference type="Proteomes" id="UP000027946"/>
    </source>
</evidence>
<sequence length="303" mass="33936">MYFATFEFKGEQRLGAFLNMGEGIIPIEKVFEEIGMQPPKDMNELIDSVDDKTIEVMRAAIEEKGLQKFALRNEDVKLDAPIPHPRRNIICLGKNYHEHAKEIEGTDVDKGNELPSHPIYFSKIADPAIGDGAYIVFDENVTREVDYEVELAVIIGRDGIDIKKGDVQEHIFGYTIVNDISARDLQAGHKQWFRGKSLSTFCPMGPYILHKSAVDYPVELDIKCAVNGEQRQNANTRDLIFDIDYVISDISRSMYLRSGDIIITGTPSGVGLGFKPFKYLRSGDVVKCEIENIGTLTNTVATV</sequence>
<name>A0A069RBN1_PEPLI</name>
<comment type="caution">
    <text evidence="4">The sequence shown here is derived from an EMBL/GenBank/DDBJ whole genome shotgun (WGS) entry which is preliminary data.</text>
</comment>
<reference evidence="4 5" key="1">
    <citation type="submission" date="2014-03" db="EMBL/GenBank/DDBJ databases">
        <title>Genome sequence of Clostridium litorale W6, DSM 5388.</title>
        <authorList>
            <person name="Poehlein A."/>
            <person name="Jagirdar A."/>
            <person name="Khonsari B."/>
            <person name="Chibani C.M."/>
            <person name="Gutierrez Gutierrez D.A."/>
            <person name="Davydova E."/>
            <person name="Alghaithi H.S."/>
            <person name="Nair K.P."/>
            <person name="Dhamotharan K."/>
            <person name="Chandran L."/>
            <person name="G W."/>
            <person name="Daniel R."/>
        </authorList>
    </citation>
    <scope>NUCLEOTIDE SEQUENCE [LARGE SCALE GENOMIC DNA]</scope>
    <source>
        <strain evidence="4 5">W6</strain>
    </source>
</reference>
<proteinExistence type="inferred from homology"/>
<dbReference type="AlphaFoldDB" id="A0A069RBN1"/>
<dbReference type="GO" id="GO:0019752">
    <property type="term" value="P:carboxylic acid metabolic process"/>
    <property type="evidence" value="ECO:0007669"/>
    <property type="project" value="UniProtKB-ARBA"/>
</dbReference>
<protein>
    <submittedName>
        <fullName evidence="4">Ureidoglycolate lyase</fullName>
        <ecNumber evidence="4">4.3.2.3</ecNumber>
    </submittedName>
</protein>
<keyword evidence="4" id="KW-0456">Lyase</keyword>
<keyword evidence="2" id="KW-0479">Metal-binding</keyword>
<dbReference type="SUPFAM" id="SSF56529">
    <property type="entry name" value="FAH"/>
    <property type="match status" value="1"/>
</dbReference>
<dbReference type="eggNOG" id="COG0179">
    <property type="taxonomic scope" value="Bacteria"/>
</dbReference>
<dbReference type="InterPro" id="IPR051121">
    <property type="entry name" value="FAH"/>
</dbReference>
<dbReference type="GO" id="GO:0016853">
    <property type="term" value="F:isomerase activity"/>
    <property type="evidence" value="ECO:0007669"/>
    <property type="project" value="UniProtKB-ARBA"/>
</dbReference>
<dbReference type="GO" id="GO:0046872">
    <property type="term" value="F:metal ion binding"/>
    <property type="evidence" value="ECO:0007669"/>
    <property type="project" value="UniProtKB-KW"/>
</dbReference>
<keyword evidence="5" id="KW-1185">Reference proteome</keyword>
<accession>A0A069RBN1</accession>
<dbReference type="STRING" id="1121324.CLIT_17c00170"/>
<dbReference type="Pfam" id="PF01557">
    <property type="entry name" value="FAA_hydrolase"/>
    <property type="match status" value="1"/>
</dbReference>
<dbReference type="EC" id="4.3.2.3" evidence="4"/>
<dbReference type="PANTHER" id="PTHR42796">
    <property type="entry name" value="FUMARYLACETOACETATE HYDROLASE DOMAIN-CONTAINING PROTEIN 2A-RELATED"/>
    <property type="match status" value="1"/>
</dbReference>
<dbReference type="GO" id="GO:0050385">
    <property type="term" value="F:ureidoglycolate lyase activity"/>
    <property type="evidence" value="ECO:0007669"/>
    <property type="project" value="UniProtKB-EC"/>
</dbReference>
<evidence type="ECO:0000256" key="2">
    <source>
        <dbReference type="ARBA" id="ARBA00022723"/>
    </source>
</evidence>
<evidence type="ECO:0000313" key="4">
    <source>
        <dbReference type="EMBL" id="KDR94489.1"/>
    </source>
</evidence>
<dbReference type="OrthoDB" id="9805307at2"/>
<dbReference type="InterPro" id="IPR036663">
    <property type="entry name" value="Fumarylacetoacetase_C_sf"/>
</dbReference>
<dbReference type="EMBL" id="JJMM01000017">
    <property type="protein sequence ID" value="KDR94489.1"/>
    <property type="molecule type" value="Genomic_DNA"/>
</dbReference>
<comment type="similarity">
    <text evidence="1">Belongs to the FAH family.</text>
</comment>